<dbReference type="PIRSF" id="PIRSF000847">
    <property type="entry name" value="Phos_ph_gly_syn"/>
    <property type="match status" value="1"/>
</dbReference>
<evidence type="ECO:0000256" key="4">
    <source>
        <dbReference type="ARBA" id="ARBA00022692"/>
    </source>
</evidence>
<gene>
    <name evidence="11" type="primary">pgsA</name>
    <name evidence="11" type="ORF">CPX_001796</name>
</gene>
<dbReference type="Pfam" id="PF01066">
    <property type="entry name" value="CDP-OH_P_transf"/>
    <property type="match status" value="1"/>
</dbReference>
<evidence type="ECO:0000256" key="6">
    <source>
        <dbReference type="ARBA" id="ARBA00023098"/>
    </source>
</evidence>
<dbReference type="STRING" id="479893.CPX_001796"/>
<dbReference type="GO" id="GO:0016020">
    <property type="term" value="C:membrane"/>
    <property type="evidence" value="ECO:0007669"/>
    <property type="project" value="UniProtKB-SubCell"/>
</dbReference>
<dbReference type="GO" id="GO:0008444">
    <property type="term" value="F:CDP-diacylglycerol-glycerol-3-phosphate 3-phosphatidyltransferase activity"/>
    <property type="evidence" value="ECO:0007669"/>
    <property type="project" value="InterPro"/>
</dbReference>
<feature type="transmembrane region" description="Helical" evidence="10">
    <location>
        <begin position="20"/>
        <end position="41"/>
    </location>
</feature>
<comment type="caution">
    <text evidence="11">The sequence shown here is derived from an EMBL/GenBank/DDBJ whole genome shotgun (WGS) entry which is preliminary data.</text>
</comment>
<evidence type="ECO:0000256" key="1">
    <source>
        <dbReference type="ARBA" id="ARBA00004141"/>
    </source>
</evidence>
<keyword evidence="5 10" id="KW-1133">Transmembrane helix</keyword>
<keyword evidence="8" id="KW-0594">Phospholipid biosynthesis</keyword>
<name>A0A0M1MZU3_9MOLU</name>
<protein>
    <submittedName>
        <fullName evidence="11">CDP-diacylglycerol-glycerol-3-phosphate 3-phosphatidyltransferase</fullName>
    </submittedName>
</protein>
<evidence type="ECO:0000256" key="5">
    <source>
        <dbReference type="ARBA" id="ARBA00022989"/>
    </source>
</evidence>
<evidence type="ECO:0000256" key="7">
    <source>
        <dbReference type="ARBA" id="ARBA00023136"/>
    </source>
</evidence>
<feature type="transmembrane region" description="Helical" evidence="10">
    <location>
        <begin position="98"/>
        <end position="118"/>
    </location>
</feature>
<proteinExistence type="inferred from homology"/>
<evidence type="ECO:0000256" key="2">
    <source>
        <dbReference type="ARBA" id="ARBA00010441"/>
    </source>
</evidence>
<dbReference type="Gene3D" id="1.20.120.1760">
    <property type="match status" value="1"/>
</dbReference>
<keyword evidence="6" id="KW-0443">Lipid metabolism</keyword>
<dbReference type="Proteomes" id="UP000037386">
    <property type="component" value="Unassembled WGS sequence"/>
</dbReference>
<organism evidence="11 12">
    <name type="scientific">Candidatus Phytoplasma pruni</name>
    <dbReference type="NCBI Taxonomy" id="479893"/>
    <lineage>
        <taxon>Bacteria</taxon>
        <taxon>Bacillati</taxon>
        <taxon>Mycoplasmatota</taxon>
        <taxon>Mollicutes</taxon>
        <taxon>Acholeplasmatales</taxon>
        <taxon>Acholeplasmataceae</taxon>
        <taxon>Candidatus Phytoplasma</taxon>
        <taxon>16SrIII (X-disease group)</taxon>
    </lineage>
</organism>
<dbReference type="InterPro" id="IPR043130">
    <property type="entry name" value="CDP-OH_PTrfase_TM_dom"/>
</dbReference>
<keyword evidence="11" id="KW-0808">Transferase</keyword>
<feature type="transmembrane region" description="Helical" evidence="10">
    <location>
        <begin position="62"/>
        <end position="78"/>
    </location>
</feature>
<accession>A0A0M1MZU3</accession>
<feature type="transmembrane region" description="Helical" evidence="10">
    <location>
        <begin position="130"/>
        <end position="150"/>
    </location>
</feature>
<keyword evidence="3" id="KW-0444">Lipid biosynthesis</keyword>
<comment type="similarity">
    <text evidence="2">Belongs to the CDP-alcohol phosphatidyltransferase class-I family.</text>
</comment>
<dbReference type="PATRIC" id="fig|479893.3.peg.620"/>
<dbReference type="AlphaFoldDB" id="A0A0M1MZU3"/>
<dbReference type="GO" id="GO:0046474">
    <property type="term" value="P:glycerophospholipid biosynthetic process"/>
    <property type="evidence" value="ECO:0007669"/>
    <property type="project" value="TreeGrafter"/>
</dbReference>
<dbReference type="PANTHER" id="PTHR14269:SF62">
    <property type="entry name" value="CDP-DIACYLGLYCEROL--GLYCEROL-3-PHOSPHATE 3-PHOSPHATIDYLTRANSFERASE 1, CHLOROPLASTIC"/>
    <property type="match status" value="1"/>
</dbReference>
<evidence type="ECO:0000313" key="12">
    <source>
        <dbReference type="Proteomes" id="UP000037386"/>
    </source>
</evidence>
<dbReference type="InterPro" id="IPR004570">
    <property type="entry name" value="Phosphatidylglycerol_P_synth"/>
</dbReference>
<comment type="subcellular location">
    <subcellularLocation>
        <location evidence="1">Membrane</location>
        <topology evidence="1">Multi-pass membrane protein</topology>
    </subcellularLocation>
</comment>
<evidence type="ECO:0000256" key="8">
    <source>
        <dbReference type="ARBA" id="ARBA00023209"/>
    </source>
</evidence>
<feature type="transmembrane region" description="Helical" evidence="10">
    <location>
        <begin position="170"/>
        <end position="192"/>
    </location>
</feature>
<dbReference type="PANTHER" id="PTHR14269">
    <property type="entry name" value="CDP-DIACYLGLYCEROL--GLYCEROL-3-PHOSPHATE 3-PHOSPHATIDYLTRANSFERASE-RELATED"/>
    <property type="match status" value="1"/>
</dbReference>
<sequence length="205" mass="23870">MYVAFNGYDFKRKKKQPDGVETTLSLFFNLIFIIAAITDYLDGYIAKKFQQQTVFGKFFDPIADKLLVIITFFHIYLLSNHKFLLPEKNDNKSIELGIVSIIIATIIRDLIITGVRLVAVEKKHIISASFLGKLKTVFTFITIIFLLFVKQIYLRIWDPLNLENILQIKYFINVLSGINIFLIVFSGMFYIINNFKFIRSNFVQN</sequence>
<evidence type="ECO:0000256" key="9">
    <source>
        <dbReference type="ARBA" id="ARBA00023264"/>
    </source>
</evidence>
<dbReference type="EMBL" id="LHCF01000030">
    <property type="protein sequence ID" value="KOR75244.1"/>
    <property type="molecule type" value="Genomic_DNA"/>
</dbReference>
<evidence type="ECO:0000256" key="10">
    <source>
        <dbReference type="SAM" id="Phobius"/>
    </source>
</evidence>
<keyword evidence="4 10" id="KW-0812">Transmembrane</keyword>
<dbReference type="InterPro" id="IPR000462">
    <property type="entry name" value="CDP-OH_P_trans"/>
</dbReference>
<keyword evidence="7 10" id="KW-0472">Membrane</keyword>
<evidence type="ECO:0000256" key="3">
    <source>
        <dbReference type="ARBA" id="ARBA00022516"/>
    </source>
</evidence>
<keyword evidence="9" id="KW-1208">Phospholipid metabolism</keyword>
<reference evidence="12" key="1">
    <citation type="submission" date="2015-05" db="EMBL/GenBank/DDBJ databases">
        <title>Draft genome sequence of 'Candidatus Phytoplasma Pruni' strain CX, a plant pathogenic bacterium.</title>
        <authorList>
            <person name="Lee I.-M."/>
            <person name="Bottner-Parker K.D."/>
            <person name="Shao J."/>
            <person name="Gundersen-Rindal D.E."/>
            <person name="Zhao Y."/>
            <person name="Davis R.E."/>
        </authorList>
    </citation>
    <scope>NUCLEOTIDE SEQUENCE [LARGE SCALE GENOMIC DNA]</scope>
    <source>
        <strain evidence="12">CX</strain>
    </source>
</reference>
<dbReference type="RefSeq" id="WP_235443271.1">
    <property type="nucleotide sequence ID" value="NZ_LHCF01000030.1"/>
</dbReference>
<dbReference type="InterPro" id="IPR050324">
    <property type="entry name" value="CDP-alcohol_PTase-I"/>
</dbReference>
<evidence type="ECO:0000313" key="11">
    <source>
        <dbReference type="EMBL" id="KOR75244.1"/>
    </source>
</evidence>